<dbReference type="InterPro" id="IPR019775">
    <property type="entry name" value="WD40_repeat_CS"/>
</dbReference>
<dbReference type="PRINTS" id="PR00320">
    <property type="entry name" value="GPROTEINBRPT"/>
</dbReference>
<dbReference type="Gene3D" id="2.130.10.10">
    <property type="entry name" value="YVTN repeat-like/Quinoprotein amine dehydrogenase"/>
    <property type="match status" value="2"/>
</dbReference>
<evidence type="ECO:0000256" key="3">
    <source>
        <dbReference type="PROSITE-ProRule" id="PRU00221"/>
    </source>
</evidence>
<dbReference type="EMBL" id="CAWYQH010000119">
    <property type="protein sequence ID" value="CAK8691029.1"/>
    <property type="molecule type" value="Genomic_DNA"/>
</dbReference>
<keyword evidence="6" id="KW-1185">Reference proteome</keyword>
<dbReference type="Pfam" id="PF00400">
    <property type="entry name" value="WD40"/>
    <property type="match status" value="3"/>
</dbReference>
<reference evidence="5 6" key="1">
    <citation type="submission" date="2024-02" db="EMBL/GenBank/DDBJ databases">
        <authorList>
            <person name="Daric V."/>
            <person name="Darras S."/>
        </authorList>
    </citation>
    <scope>NUCLEOTIDE SEQUENCE [LARGE SCALE GENOMIC DNA]</scope>
</reference>
<feature type="coiled-coil region" evidence="4">
    <location>
        <begin position="394"/>
        <end position="421"/>
    </location>
</feature>
<dbReference type="PROSITE" id="PS50294">
    <property type="entry name" value="WD_REPEATS_REGION"/>
    <property type="match status" value="2"/>
</dbReference>
<feature type="repeat" description="WD" evidence="3">
    <location>
        <begin position="113"/>
        <end position="146"/>
    </location>
</feature>
<evidence type="ECO:0000256" key="1">
    <source>
        <dbReference type="ARBA" id="ARBA00022574"/>
    </source>
</evidence>
<evidence type="ECO:0000313" key="5">
    <source>
        <dbReference type="EMBL" id="CAK8691029.1"/>
    </source>
</evidence>
<evidence type="ECO:0000256" key="4">
    <source>
        <dbReference type="SAM" id="Coils"/>
    </source>
</evidence>
<dbReference type="SUPFAM" id="SSF50998">
    <property type="entry name" value="Quinoprotein alcohol dehydrogenase-like"/>
    <property type="match status" value="1"/>
</dbReference>
<keyword evidence="4" id="KW-0175">Coiled coil</keyword>
<evidence type="ECO:0000313" key="6">
    <source>
        <dbReference type="Proteomes" id="UP001642483"/>
    </source>
</evidence>
<dbReference type="InterPro" id="IPR001680">
    <property type="entry name" value="WD40_rpt"/>
</dbReference>
<keyword evidence="2" id="KW-0677">Repeat</keyword>
<name>A0ABP0GGZ3_CLALP</name>
<evidence type="ECO:0008006" key="7">
    <source>
        <dbReference type="Google" id="ProtNLM"/>
    </source>
</evidence>
<dbReference type="InterPro" id="IPR020472">
    <property type="entry name" value="WD40_PAC1"/>
</dbReference>
<protein>
    <recommendedName>
        <fullName evidence="7">WD repeat-containing protein 18</fullName>
    </recommendedName>
</protein>
<dbReference type="InterPro" id="IPR045227">
    <property type="entry name" value="WDR18/Ipi3/RID3"/>
</dbReference>
<organism evidence="5 6">
    <name type="scientific">Clavelina lepadiformis</name>
    <name type="common">Light-bulb sea squirt</name>
    <name type="synonym">Ascidia lepadiformis</name>
    <dbReference type="NCBI Taxonomy" id="159417"/>
    <lineage>
        <taxon>Eukaryota</taxon>
        <taxon>Metazoa</taxon>
        <taxon>Chordata</taxon>
        <taxon>Tunicata</taxon>
        <taxon>Ascidiacea</taxon>
        <taxon>Aplousobranchia</taxon>
        <taxon>Clavelinidae</taxon>
        <taxon>Clavelina</taxon>
    </lineage>
</organism>
<dbReference type="Proteomes" id="UP001642483">
    <property type="component" value="Unassembled WGS sequence"/>
</dbReference>
<dbReference type="InterPro" id="IPR011047">
    <property type="entry name" value="Quinoprotein_ADH-like_sf"/>
</dbReference>
<dbReference type="PROSITE" id="PS00678">
    <property type="entry name" value="WD_REPEATS_1"/>
    <property type="match status" value="1"/>
</dbReference>
<accession>A0ABP0GGZ3</accession>
<dbReference type="PANTHER" id="PTHR18763:SF0">
    <property type="entry name" value="WD REPEAT-CONTAINING PROTEIN 18"/>
    <property type="match status" value="1"/>
</dbReference>
<dbReference type="SMART" id="SM00320">
    <property type="entry name" value="WD40"/>
    <property type="match status" value="4"/>
</dbReference>
<feature type="repeat" description="WD" evidence="3">
    <location>
        <begin position="269"/>
        <end position="301"/>
    </location>
</feature>
<dbReference type="PANTHER" id="PTHR18763">
    <property type="entry name" value="WD-REPEAT PROTEIN 18"/>
    <property type="match status" value="1"/>
</dbReference>
<comment type="caution">
    <text evidence="5">The sequence shown here is derived from an EMBL/GenBank/DDBJ whole genome shotgun (WGS) entry which is preliminary data.</text>
</comment>
<sequence length="429" mass="46949">MEVLFVTDDSGQPYNINAVNLNTGETISHFKGGASSSKTLCQIKQEVLISALPKKAVLNVFEMNRRVQQPLKVAVPGVPNYLTSSPSGDYLAAAIGEKVFLWEVTDGDLLAILSRHYLDVTSLSFTSDSGFLISSGKDGMVAVWDVADVINTDHVQQKQPFLCWTDHILAVNCITCSTAGFGNSRIYTGSTDKTVKIYDIFLGSMLRSLVFDFEITAMCVDHAESMLFVGGANGCIGLFNLATSPEKHHDIMAASITENYQKSKGIDYFNAHSGSVSSLVCNCDASVIVSGSADCTVKTWNANMQYTKVLHFEGPVSNLLLTIPSSTLSSATSKSWFAFPKLSHAMSVNKSDEKSLQRCRLNAKFVASKQSTVCTKPFSPVILKNISRKQFSAVDDSRNKLQQLSNQVHVLQKENENLYNFVMDKVLPK</sequence>
<evidence type="ECO:0000256" key="2">
    <source>
        <dbReference type="ARBA" id="ARBA00022737"/>
    </source>
</evidence>
<dbReference type="InterPro" id="IPR015943">
    <property type="entry name" value="WD40/YVTN_repeat-like_dom_sf"/>
</dbReference>
<keyword evidence="1 3" id="KW-0853">WD repeat</keyword>
<dbReference type="PROSITE" id="PS50082">
    <property type="entry name" value="WD_REPEATS_2"/>
    <property type="match status" value="2"/>
</dbReference>
<gene>
    <name evidence="5" type="ORF">CVLEPA_LOCUS23561</name>
</gene>
<proteinExistence type="predicted"/>